<dbReference type="PANTHER" id="PTHR43808">
    <property type="entry name" value="ACETYLORNITHINE DEACETYLASE"/>
    <property type="match status" value="1"/>
</dbReference>
<dbReference type="SUPFAM" id="SSF55031">
    <property type="entry name" value="Bacterial exopeptidase dimerisation domain"/>
    <property type="match status" value="1"/>
</dbReference>
<evidence type="ECO:0000259" key="3">
    <source>
        <dbReference type="Pfam" id="PF07687"/>
    </source>
</evidence>
<keyword evidence="2" id="KW-0378">Hydrolase</keyword>
<keyword evidence="1" id="KW-0479">Metal-binding</keyword>
<name>A0A1M5B294_9CLOT</name>
<sequence length="394" mass="43648">MKTEAKREQSIRWMREHMTKEWEEAAITCAARLIRCKSYNPPGNEKETAAVAAEILETAGFQVEVEEFEPNRCNVIATYGDPEDIALILNGHMDVVPAFGEWVREPSGAQRENGVLFGRGSCDMLGGCAAILTAASLIGAAKVEPKRGIMVLLVSDEEDMNRGIRHILSTKKLKADCAVIAEPTQCEIQLGNRGFSSWYVKTKGVGCHASEPWNGVNAIYKMGEVIRRIEAYADSLSEVRNEYLGQATCCIGTIKGGIRLNTVPDACEIEVERRLLPGETPDRIKEELQKAVGEWGEVLDRSFFPASLIERDHPLVEDCKELLAGITEQEPVVSVFRACTEASMFSVLCNIPTLLLGPGSLDQAHRINEFCREQDIVDCTKLFAALIYCYISER</sequence>
<dbReference type="Gene3D" id="3.40.630.10">
    <property type="entry name" value="Zn peptidases"/>
    <property type="match status" value="1"/>
</dbReference>
<dbReference type="GO" id="GO:0016787">
    <property type="term" value="F:hydrolase activity"/>
    <property type="evidence" value="ECO:0007669"/>
    <property type="project" value="UniProtKB-KW"/>
</dbReference>
<keyword evidence="5" id="KW-1185">Reference proteome</keyword>
<organism evidence="4 5">
    <name type="scientific">Lactonifactor longoviformis DSM 17459</name>
    <dbReference type="NCBI Taxonomy" id="1122155"/>
    <lineage>
        <taxon>Bacteria</taxon>
        <taxon>Bacillati</taxon>
        <taxon>Bacillota</taxon>
        <taxon>Clostridia</taxon>
        <taxon>Eubacteriales</taxon>
        <taxon>Clostridiaceae</taxon>
        <taxon>Lactonifactor</taxon>
    </lineage>
</organism>
<dbReference type="OrthoDB" id="9792335at2"/>
<evidence type="ECO:0000313" key="5">
    <source>
        <dbReference type="Proteomes" id="UP000184245"/>
    </source>
</evidence>
<dbReference type="InterPro" id="IPR050072">
    <property type="entry name" value="Peptidase_M20A"/>
</dbReference>
<dbReference type="PANTHER" id="PTHR43808:SF32">
    <property type="entry name" value="ARGE_DAPE-RELATED DEACYLASE"/>
    <property type="match status" value="1"/>
</dbReference>
<evidence type="ECO:0000313" key="4">
    <source>
        <dbReference type="EMBL" id="SHF36634.1"/>
    </source>
</evidence>
<dbReference type="Gene3D" id="3.30.70.360">
    <property type="match status" value="1"/>
</dbReference>
<proteinExistence type="predicted"/>
<reference evidence="4 5" key="1">
    <citation type="submission" date="2016-11" db="EMBL/GenBank/DDBJ databases">
        <authorList>
            <person name="Jaros S."/>
            <person name="Januszkiewicz K."/>
            <person name="Wedrychowicz H."/>
        </authorList>
    </citation>
    <scope>NUCLEOTIDE SEQUENCE [LARGE SCALE GENOMIC DNA]</scope>
    <source>
        <strain evidence="4 5">DSM 17459</strain>
    </source>
</reference>
<dbReference type="EMBL" id="FQVI01000023">
    <property type="protein sequence ID" value="SHF36634.1"/>
    <property type="molecule type" value="Genomic_DNA"/>
</dbReference>
<dbReference type="STRING" id="1122155.SAMN02745158_03457"/>
<dbReference type="CDD" id="cd08659">
    <property type="entry name" value="M20_ArgE_DapE-like"/>
    <property type="match status" value="1"/>
</dbReference>
<dbReference type="InterPro" id="IPR002933">
    <property type="entry name" value="Peptidase_M20"/>
</dbReference>
<dbReference type="InterPro" id="IPR036264">
    <property type="entry name" value="Bact_exopeptidase_dim_dom"/>
</dbReference>
<dbReference type="Pfam" id="PF07687">
    <property type="entry name" value="M20_dimer"/>
    <property type="match status" value="1"/>
</dbReference>
<dbReference type="Pfam" id="PF01546">
    <property type="entry name" value="Peptidase_M20"/>
    <property type="match status" value="1"/>
</dbReference>
<evidence type="ECO:0000256" key="2">
    <source>
        <dbReference type="ARBA" id="ARBA00022801"/>
    </source>
</evidence>
<dbReference type="AlphaFoldDB" id="A0A1M5B294"/>
<dbReference type="RefSeq" id="WP_072853962.1">
    <property type="nucleotide sequence ID" value="NZ_FQVI01000023.1"/>
</dbReference>
<accession>A0A1M5B294</accession>
<evidence type="ECO:0000256" key="1">
    <source>
        <dbReference type="ARBA" id="ARBA00022723"/>
    </source>
</evidence>
<protein>
    <submittedName>
        <fullName evidence="4">Succinyl-diaminopimelate desuccinylase</fullName>
    </submittedName>
</protein>
<dbReference type="GO" id="GO:0046872">
    <property type="term" value="F:metal ion binding"/>
    <property type="evidence" value="ECO:0007669"/>
    <property type="project" value="UniProtKB-KW"/>
</dbReference>
<feature type="domain" description="Peptidase M20 dimerisation" evidence="3">
    <location>
        <begin position="191"/>
        <end position="293"/>
    </location>
</feature>
<dbReference type="SUPFAM" id="SSF53187">
    <property type="entry name" value="Zn-dependent exopeptidases"/>
    <property type="match status" value="1"/>
</dbReference>
<dbReference type="InterPro" id="IPR011650">
    <property type="entry name" value="Peptidase_M20_dimer"/>
</dbReference>
<gene>
    <name evidence="4" type="ORF">SAMN02745158_03457</name>
</gene>
<dbReference type="Proteomes" id="UP000184245">
    <property type="component" value="Unassembled WGS sequence"/>
</dbReference>